<evidence type="ECO:0000256" key="5">
    <source>
        <dbReference type="ARBA" id="ARBA00023124"/>
    </source>
</evidence>
<keyword evidence="3" id="KW-0227">DNA damage</keyword>
<sequence length="236" mass="25610">MCGRFALTATPDEVRRLFEHLDRPDFPPRDEIAPTEPIGVVRRREGVRRFDLVRWGFIPSWAADPGAFALVINARAETATVKPSFRAAMRHGRCLIPATAWWEWRRDPDGRRRPFRIAAADGGLLAFAGLVETWAGADGSEIDTAAILTTAANPALAVIHDRMPAILPPADFAAWLDTGNVDAAAAARLLRPAPEAGLVAVATPTAADRRRAERAAAPRAPAAPRRTASDDQLDLF</sequence>
<feature type="compositionally biased region" description="Low complexity" evidence="9">
    <location>
        <begin position="217"/>
        <end position="226"/>
    </location>
</feature>
<evidence type="ECO:0000256" key="4">
    <source>
        <dbReference type="ARBA" id="ARBA00022801"/>
    </source>
</evidence>
<evidence type="ECO:0000313" key="10">
    <source>
        <dbReference type="EMBL" id="TBW34428.1"/>
    </source>
</evidence>
<dbReference type="RefSeq" id="WP_131311113.1">
    <property type="nucleotide sequence ID" value="NZ_SJFN01000034.1"/>
</dbReference>
<feature type="compositionally biased region" description="Basic and acidic residues" evidence="9">
    <location>
        <begin position="207"/>
        <end position="216"/>
    </location>
</feature>
<dbReference type="GO" id="GO:0106300">
    <property type="term" value="P:protein-DNA covalent cross-linking repair"/>
    <property type="evidence" value="ECO:0007669"/>
    <property type="project" value="InterPro"/>
</dbReference>
<dbReference type="GO" id="GO:0006508">
    <property type="term" value="P:proteolysis"/>
    <property type="evidence" value="ECO:0007669"/>
    <property type="project" value="UniProtKB-KW"/>
</dbReference>
<dbReference type="Proteomes" id="UP000292781">
    <property type="component" value="Unassembled WGS sequence"/>
</dbReference>
<name>A0A4Q9VIB7_9HYPH</name>
<dbReference type="PANTHER" id="PTHR13604:SF0">
    <property type="entry name" value="ABASIC SITE PROCESSING PROTEIN HMCES"/>
    <property type="match status" value="1"/>
</dbReference>
<keyword evidence="7" id="KW-0456">Lyase</keyword>
<evidence type="ECO:0000256" key="3">
    <source>
        <dbReference type="ARBA" id="ARBA00022763"/>
    </source>
</evidence>
<proteinExistence type="inferred from homology"/>
<evidence type="ECO:0000256" key="7">
    <source>
        <dbReference type="ARBA" id="ARBA00023239"/>
    </source>
</evidence>
<gene>
    <name evidence="10" type="ORF">EYW49_18490</name>
</gene>
<dbReference type="GO" id="GO:0016829">
    <property type="term" value="F:lyase activity"/>
    <property type="evidence" value="ECO:0007669"/>
    <property type="project" value="UniProtKB-KW"/>
</dbReference>
<keyword evidence="6" id="KW-0238">DNA-binding</keyword>
<reference evidence="10 11" key="1">
    <citation type="submission" date="2019-02" db="EMBL/GenBank/DDBJ databases">
        <title>Siculibacillus lacustris gen. nov., sp. nov., a new rosette-forming bacterium isolated from a freshwater crater lake (Lake St. Ana, Romania).</title>
        <authorList>
            <person name="Felfoldi T."/>
            <person name="Marton Z."/>
            <person name="Szabo A."/>
            <person name="Mentes A."/>
            <person name="Boka K."/>
            <person name="Marialigeti K."/>
            <person name="Mathe I."/>
            <person name="Koncz M."/>
            <person name="Schumann P."/>
            <person name="Toth E."/>
        </authorList>
    </citation>
    <scope>NUCLEOTIDE SEQUENCE [LARGE SCALE GENOMIC DNA]</scope>
    <source>
        <strain evidence="10 11">SA-279</strain>
    </source>
</reference>
<evidence type="ECO:0000313" key="11">
    <source>
        <dbReference type="Proteomes" id="UP000292781"/>
    </source>
</evidence>
<evidence type="ECO:0000256" key="9">
    <source>
        <dbReference type="SAM" id="MobiDB-lite"/>
    </source>
</evidence>
<dbReference type="PANTHER" id="PTHR13604">
    <property type="entry name" value="DC12-RELATED"/>
    <property type="match status" value="1"/>
</dbReference>
<keyword evidence="2 8" id="KW-0645">Protease</keyword>
<evidence type="ECO:0000256" key="1">
    <source>
        <dbReference type="ARBA" id="ARBA00008136"/>
    </source>
</evidence>
<protein>
    <recommendedName>
        <fullName evidence="8">Abasic site processing protein</fullName>
        <ecNumber evidence="8">3.4.-.-</ecNumber>
    </recommendedName>
</protein>
<accession>A0A4Q9VIB7</accession>
<comment type="similarity">
    <text evidence="1 8">Belongs to the SOS response-associated peptidase family.</text>
</comment>
<evidence type="ECO:0000256" key="6">
    <source>
        <dbReference type="ARBA" id="ARBA00023125"/>
    </source>
</evidence>
<evidence type="ECO:0000256" key="8">
    <source>
        <dbReference type="RuleBase" id="RU364100"/>
    </source>
</evidence>
<organism evidence="10 11">
    <name type="scientific">Siculibacillus lacustris</name>
    <dbReference type="NCBI Taxonomy" id="1549641"/>
    <lineage>
        <taxon>Bacteria</taxon>
        <taxon>Pseudomonadati</taxon>
        <taxon>Pseudomonadota</taxon>
        <taxon>Alphaproteobacteria</taxon>
        <taxon>Hyphomicrobiales</taxon>
        <taxon>Ancalomicrobiaceae</taxon>
        <taxon>Siculibacillus</taxon>
    </lineage>
</organism>
<dbReference type="AlphaFoldDB" id="A0A4Q9VIB7"/>
<dbReference type="GO" id="GO:0008233">
    <property type="term" value="F:peptidase activity"/>
    <property type="evidence" value="ECO:0007669"/>
    <property type="project" value="UniProtKB-KW"/>
</dbReference>
<keyword evidence="5" id="KW-0190">Covalent protein-DNA linkage</keyword>
<dbReference type="EC" id="3.4.-.-" evidence="8"/>
<feature type="region of interest" description="Disordered" evidence="9">
    <location>
        <begin position="207"/>
        <end position="236"/>
    </location>
</feature>
<dbReference type="Pfam" id="PF02586">
    <property type="entry name" value="SRAP"/>
    <property type="match status" value="1"/>
</dbReference>
<keyword evidence="4 8" id="KW-0378">Hydrolase</keyword>
<dbReference type="EMBL" id="SJFN01000034">
    <property type="protein sequence ID" value="TBW34428.1"/>
    <property type="molecule type" value="Genomic_DNA"/>
</dbReference>
<dbReference type="Gene3D" id="3.90.1680.10">
    <property type="entry name" value="SOS response associated peptidase-like"/>
    <property type="match status" value="1"/>
</dbReference>
<comment type="caution">
    <text evidence="10">The sequence shown here is derived from an EMBL/GenBank/DDBJ whole genome shotgun (WGS) entry which is preliminary data.</text>
</comment>
<dbReference type="InterPro" id="IPR036590">
    <property type="entry name" value="SRAP-like"/>
</dbReference>
<dbReference type="OrthoDB" id="9782620at2"/>
<dbReference type="SUPFAM" id="SSF143081">
    <property type="entry name" value="BB1717-like"/>
    <property type="match status" value="1"/>
</dbReference>
<dbReference type="GO" id="GO:0003697">
    <property type="term" value="F:single-stranded DNA binding"/>
    <property type="evidence" value="ECO:0007669"/>
    <property type="project" value="InterPro"/>
</dbReference>
<keyword evidence="11" id="KW-1185">Reference proteome</keyword>
<evidence type="ECO:0000256" key="2">
    <source>
        <dbReference type="ARBA" id="ARBA00022670"/>
    </source>
</evidence>
<dbReference type="InterPro" id="IPR003738">
    <property type="entry name" value="SRAP"/>
</dbReference>